<accession>A0A931AB37</accession>
<keyword evidence="2" id="KW-1185">Reference proteome</keyword>
<sequence length="86" mass="9102">MLALSLGMAWLLLAPLSLWLLVRGSTGERAAALVTLLLLEGGTIAMDALLDDADDRSAVVHEVSCDELHRIPGSLASWPANPPDRA</sequence>
<proteinExistence type="predicted"/>
<reference evidence="1" key="1">
    <citation type="submission" date="2020-11" db="EMBL/GenBank/DDBJ databases">
        <title>Whole-genome analyses of Nonomuraea sp. K274.</title>
        <authorList>
            <person name="Veyisoglu A."/>
        </authorList>
    </citation>
    <scope>NUCLEOTIDE SEQUENCE</scope>
    <source>
        <strain evidence="1">K274</strain>
    </source>
</reference>
<comment type="caution">
    <text evidence="1">The sequence shown here is derived from an EMBL/GenBank/DDBJ whole genome shotgun (WGS) entry which is preliminary data.</text>
</comment>
<name>A0A931AB37_9ACTN</name>
<organism evidence="1 2">
    <name type="scientific">Nonomuraea cypriaca</name>
    <dbReference type="NCBI Taxonomy" id="1187855"/>
    <lineage>
        <taxon>Bacteria</taxon>
        <taxon>Bacillati</taxon>
        <taxon>Actinomycetota</taxon>
        <taxon>Actinomycetes</taxon>
        <taxon>Streptosporangiales</taxon>
        <taxon>Streptosporangiaceae</taxon>
        <taxon>Nonomuraea</taxon>
    </lineage>
</organism>
<dbReference type="Proteomes" id="UP000605361">
    <property type="component" value="Unassembled WGS sequence"/>
</dbReference>
<dbReference type="EMBL" id="JADOGI010000063">
    <property type="protein sequence ID" value="MBF8188310.1"/>
    <property type="molecule type" value="Genomic_DNA"/>
</dbReference>
<dbReference type="AlphaFoldDB" id="A0A931AB37"/>
<evidence type="ECO:0000313" key="1">
    <source>
        <dbReference type="EMBL" id="MBF8188310.1"/>
    </source>
</evidence>
<evidence type="ECO:0000313" key="2">
    <source>
        <dbReference type="Proteomes" id="UP000605361"/>
    </source>
</evidence>
<gene>
    <name evidence="1" type="ORF">ITP53_21760</name>
</gene>
<dbReference type="RefSeq" id="WP_195897262.1">
    <property type="nucleotide sequence ID" value="NZ_JADOGI010000063.1"/>
</dbReference>
<protein>
    <submittedName>
        <fullName evidence="1">Uncharacterized protein</fullName>
    </submittedName>
</protein>